<evidence type="ECO:0000313" key="1">
    <source>
        <dbReference type="EMBL" id="KAK8842511.1"/>
    </source>
</evidence>
<evidence type="ECO:0008006" key="3">
    <source>
        <dbReference type="Google" id="ProtNLM"/>
    </source>
</evidence>
<dbReference type="Proteomes" id="UP001470230">
    <property type="component" value="Unassembled WGS sequence"/>
</dbReference>
<protein>
    <recommendedName>
        <fullName evidence="3">HAT C-terminal dimerisation domain-containing protein</fullName>
    </recommendedName>
</protein>
<dbReference type="InterPro" id="IPR012337">
    <property type="entry name" value="RNaseH-like_sf"/>
</dbReference>
<accession>A0ABR2H9F5</accession>
<name>A0ABR2H9F5_9EUKA</name>
<dbReference type="SUPFAM" id="SSF53098">
    <property type="entry name" value="Ribonuclease H-like"/>
    <property type="match status" value="1"/>
</dbReference>
<evidence type="ECO:0000313" key="2">
    <source>
        <dbReference type="Proteomes" id="UP001470230"/>
    </source>
</evidence>
<keyword evidence="2" id="KW-1185">Reference proteome</keyword>
<comment type="caution">
    <text evidence="1">The sequence shown here is derived from an EMBL/GenBank/DDBJ whole genome shotgun (WGS) entry which is preliminary data.</text>
</comment>
<dbReference type="EMBL" id="JAPFFF010000038">
    <property type="protein sequence ID" value="KAK8842511.1"/>
    <property type="molecule type" value="Genomic_DNA"/>
</dbReference>
<reference evidence="1 2" key="1">
    <citation type="submission" date="2024-04" db="EMBL/GenBank/DDBJ databases">
        <title>Tritrichomonas musculus Genome.</title>
        <authorList>
            <person name="Alves-Ferreira E."/>
            <person name="Grigg M."/>
            <person name="Lorenzi H."/>
            <person name="Galac M."/>
        </authorList>
    </citation>
    <scope>NUCLEOTIDE SEQUENCE [LARGE SCALE GENOMIC DNA]</scope>
    <source>
        <strain evidence="1 2">EAF2021</strain>
    </source>
</reference>
<gene>
    <name evidence="1" type="ORF">M9Y10_026102</name>
</gene>
<sequence>MTYIGEYFIRDFTNHIMRISQNYIGILTILEEDCYKDQKAALKWTNISKLIIQNASFLGLSKDEAINGGIEINKLLLMPFSTLQNFCNGAICIKSNFMNSWTNLEDSEYNGSTFATAAKIAFRLYPISASEAGAERVFSNFGWKFDDRRNRISHETMTNEIYVQNALSNKIKKNDDYSKAMWNLPPAKK</sequence>
<proteinExistence type="predicted"/>
<organism evidence="1 2">
    <name type="scientific">Tritrichomonas musculus</name>
    <dbReference type="NCBI Taxonomy" id="1915356"/>
    <lineage>
        <taxon>Eukaryota</taxon>
        <taxon>Metamonada</taxon>
        <taxon>Parabasalia</taxon>
        <taxon>Tritrichomonadida</taxon>
        <taxon>Tritrichomonadidae</taxon>
        <taxon>Tritrichomonas</taxon>
    </lineage>
</organism>